<sequence>MKTKSAKPQIIAAEVHAEAKDRANAFIRKLSKRPDGLFSLLWMRAFCSESSFIYGNSPVDRKDTEILIKVVFKKPQAPESVKKIFQSLIEWMEQAKHRCEIIPKNPSSDEITAHYELAFVQESIYSRKNSAKPRGNQSGASGIKWSGDCLAMTETKTAEICRGHPKNDYSILVFDHNSRFLEVSTASTLKLAQEKVKKKLG</sequence>
<dbReference type="Proteomes" id="UP000604381">
    <property type="component" value="Unassembled WGS sequence"/>
</dbReference>
<dbReference type="EMBL" id="JADHEI010000028">
    <property type="protein sequence ID" value="MBF2734899.1"/>
    <property type="molecule type" value="Genomic_DNA"/>
</dbReference>
<name>A0A930UGN3_9GAMM</name>
<evidence type="ECO:0000313" key="1">
    <source>
        <dbReference type="EMBL" id="MBF2734899.1"/>
    </source>
</evidence>
<gene>
    <name evidence="1" type="ORF">ISN26_02245</name>
</gene>
<protein>
    <submittedName>
        <fullName evidence="1">Uncharacterized protein</fullName>
    </submittedName>
</protein>
<dbReference type="AlphaFoldDB" id="A0A930UGN3"/>
<organism evidence="1 2">
    <name type="scientific">Candidatus Amphirhobacter heronislandensis</name>
    <dbReference type="NCBI Taxonomy" id="1732024"/>
    <lineage>
        <taxon>Bacteria</taxon>
        <taxon>Pseudomonadati</taxon>
        <taxon>Pseudomonadota</taxon>
        <taxon>Gammaproteobacteria</taxon>
        <taxon>Candidatus Tethybacterales</taxon>
        <taxon>Candidatus Tethybacteraceae</taxon>
        <taxon>Candidatus Amphirhobacter</taxon>
    </lineage>
</organism>
<keyword evidence="2" id="KW-1185">Reference proteome</keyword>
<reference evidence="1" key="1">
    <citation type="submission" date="2020-10" db="EMBL/GenBank/DDBJ databases">
        <title>An improved Amphimedon queenslandica hologenome assembly reveals how three proteobacterial symbionts can extend the metabolic phenotypic of their marine sponge host.</title>
        <authorList>
            <person name="Degnan B."/>
            <person name="Degnan S."/>
            <person name="Xiang X."/>
        </authorList>
    </citation>
    <scope>NUCLEOTIDE SEQUENCE</scope>
    <source>
        <strain evidence="1">AqS2</strain>
    </source>
</reference>
<evidence type="ECO:0000313" key="2">
    <source>
        <dbReference type="Proteomes" id="UP000604381"/>
    </source>
</evidence>
<accession>A0A930UGN3</accession>
<comment type="caution">
    <text evidence="1">The sequence shown here is derived from an EMBL/GenBank/DDBJ whole genome shotgun (WGS) entry which is preliminary data.</text>
</comment>
<proteinExistence type="predicted"/>